<dbReference type="OrthoDB" id="9856929at2"/>
<evidence type="ECO:0000256" key="1">
    <source>
        <dbReference type="SAM" id="MobiDB-lite"/>
    </source>
</evidence>
<reference evidence="2 3" key="1">
    <citation type="submission" date="2018-08" db="EMBL/GenBank/DDBJ databases">
        <title>Bacillus chawlae sp. nov., Bacillus glennii sp. nov., and Bacillus saganii sp. nov. Isolated from the Vehicle Assembly Building at Kennedy Space Center where the Viking Spacecraft were Assembled.</title>
        <authorList>
            <person name="Seuylemezian A."/>
            <person name="Vaishampayan P."/>
        </authorList>
    </citation>
    <scope>NUCLEOTIDE SEQUENCE [LARGE SCALE GENOMIC DNA]</scope>
    <source>
        <strain evidence="2 3">V44-8</strain>
    </source>
</reference>
<dbReference type="Proteomes" id="UP000262939">
    <property type="component" value="Unassembled WGS sequence"/>
</dbReference>
<proteinExistence type="predicted"/>
<evidence type="ECO:0000313" key="3">
    <source>
        <dbReference type="Proteomes" id="UP000262939"/>
    </source>
</evidence>
<evidence type="ECO:0000313" key="2">
    <source>
        <dbReference type="EMBL" id="RFU61241.1"/>
    </source>
</evidence>
<dbReference type="AlphaFoldDB" id="A0A372L7L1"/>
<organism evidence="2 3">
    <name type="scientific">Peribacillus glennii</name>
    <dbReference type="NCBI Taxonomy" id="2303991"/>
    <lineage>
        <taxon>Bacteria</taxon>
        <taxon>Bacillati</taxon>
        <taxon>Bacillota</taxon>
        <taxon>Bacilli</taxon>
        <taxon>Bacillales</taxon>
        <taxon>Bacillaceae</taxon>
        <taxon>Peribacillus</taxon>
    </lineage>
</organism>
<gene>
    <name evidence="2" type="ORF">D0466_18680</name>
</gene>
<protein>
    <submittedName>
        <fullName evidence="2">Uncharacterized protein</fullName>
    </submittedName>
</protein>
<sequence length="60" mass="6489">MTKDKQPVTYQQTLGTEIKRAQFNKGKDPSAFVDGGDPSLSVNSTNPGQDVKVPDNNPNL</sequence>
<comment type="caution">
    <text evidence="2">The sequence shown here is derived from an EMBL/GenBank/DDBJ whole genome shotgun (WGS) entry which is preliminary data.</text>
</comment>
<accession>A0A372L7L1</accession>
<name>A0A372L7L1_9BACI</name>
<dbReference type="RefSeq" id="WP_117324045.1">
    <property type="nucleotide sequence ID" value="NZ_QVTD01000016.1"/>
</dbReference>
<dbReference type="EMBL" id="QVTD01000016">
    <property type="protein sequence ID" value="RFU61241.1"/>
    <property type="molecule type" value="Genomic_DNA"/>
</dbReference>
<feature type="compositionally biased region" description="Basic and acidic residues" evidence="1">
    <location>
        <begin position="19"/>
        <end position="28"/>
    </location>
</feature>
<feature type="region of interest" description="Disordered" evidence="1">
    <location>
        <begin position="19"/>
        <end position="60"/>
    </location>
</feature>
<keyword evidence="3" id="KW-1185">Reference proteome</keyword>